<evidence type="ECO:0000313" key="2">
    <source>
        <dbReference type="EMBL" id="KGX91697.1"/>
    </source>
</evidence>
<proteinExistence type="predicted"/>
<dbReference type="Pfam" id="PF10710">
    <property type="entry name" value="DUF2512"/>
    <property type="match status" value="1"/>
</dbReference>
<feature type="transmembrane region" description="Helical" evidence="1">
    <location>
        <begin position="98"/>
        <end position="117"/>
    </location>
</feature>
<dbReference type="STRING" id="1385510.GCA_000425205_02274"/>
<evidence type="ECO:0000256" key="1">
    <source>
        <dbReference type="SAM" id="Phobius"/>
    </source>
</evidence>
<keyword evidence="1" id="KW-0472">Membrane</keyword>
<feature type="transmembrane region" description="Helical" evidence="1">
    <location>
        <begin position="37"/>
        <end position="56"/>
    </location>
</feature>
<organism evidence="2 3">
    <name type="scientific">Pontibacillus halophilus JSM 076056 = DSM 19796</name>
    <dbReference type="NCBI Taxonomy" id="1385510"/>
    <lineage>
        <taxon>Bacteria</taxon>
        <taxon>Bacillati</taxon>
        <taxon>Bacillota</taxon>
        <taxon>Bacilli</taxon>
        <taxon>Bacillales</taxon>
        <taxon>Bacillaceae</taxon>
        <taxon>Pontibacillus</taxon>
    </lineage>
</organism>
<evidence type="ECO:0008006" key="4">
    <source>
        <dbReference type="Google" id="ProtNLM"/>
    </source>
</evidence>
<dbReference type="InterPro" id="IPR019649">
    <property type="entry name" value="DUF2512"/>
</dbReference>
<comment type="caution">
    <text evidence="2">The sequence shown here is derived from an EMBL/GenBank/DDBJ whole genome shotgun (WGS) entry which is preliminary data.</text>
</comment>
<keyword evidence="3" id="KW-1185">Reference proteome</keyword>
<dbReference type="eggNOG" id="ENOG5032RTC">
    <property type="taxonomic scope" value="Bacteria"/>
</dbReference>
<dbReference type="Proteomes" id="UP000030528">
    <property type="component" value="Unassembled WGS sequence"/>
</dbReference>
<keyword evidence="1" id="KW-1133">Transmembrane helix</keyword>
<dbReference type="RefSeq" id="WP_036769960.1">
    <property type="nucleotide sequence ID" value="NZ_AVPE01000009.1"/>
</dbReference>
<keyword evidence="1" id="KW-0812">Transmembrane</keyword>
<accession>A0A0A5I783</accession>
<feature type="transmembrane region" description="Helical" evidence="1">
    <location>
        <begin position="68"/>
        <end position="92"/>
    </location>
</feature>
<sequence>MKHKHGALFTHSMALLLKLSIVITAVFPLYAALTGASLINIFLITLLLTVVTYPLFDIFVLKRFGIVLATLLEAITSFLVLFAFGVTLYGFALDTVNMALGATFFIVVFEIYFHIYMENQVLHLGEHVYDRKRQLLVPKKLRMESSEELFPEEFKKRTREKKDQD</sequence>
<name>A0A0A5I783_9BACI</name>
<dbReference type="AlphaFoldDB" id="A0A0A5I783"/>
<dbReference type="EMBL" id="AVPE01000009">
    <property type="protein sequence ID" value="KGX91697.1"/>
    <property type="molecule type" value="Genomic_DNA"/>
</dbReference>
<protein>
    <recommendedName>
        <fullName evidence="4">DUF2512 family protein</fullName>
    </recommendedName>
</protein>
<evidence type="ECO:0000313" key="3">
    <source>
        <dbReference type="Proteomes" id="UP000030528"/>
    </source>
</evidence>
<reference evidence="2 3" key="1">
    <citation type="submission" date="2013-08" db="EMBL/GenBank/DDBJ databases">
        <authorList>
            <person name="Huang J."/>
            <person name="Wang G."/>
        </authorList>
    </citation>
    <scope>NUCLEOTIDE SEQUENCE [LARGE SCALE GENOMIC DNA]</scope>
    <source>
        <strain evidence="2 3">JSM 076056</strain>
    </source>
</reference>
<feature type="transmembrane region" description="Helical" evidence="1">
    <location>
        <begin position="12"/>
        <end position="31"/>
    </location>
</feature>
<gene>
    <name evidence="2" type="ORF">N781_04010</name>
</gene>